<proteinExistence type="predicted"/>
<evidence type="ECO:0000313" key="2">
    <source>
        <dbReference type="Proteomes" id="UP000749010"/>
    </source>
</evidence>
<dbReference type="EMBL" id="SPMY01000019">
    <property type="protein sequence ID" value="NMQ27573.1"/>
    <property type="molecule type" value="Genomic_DNA"/>
</dbReference>
<sequence length="104" mass="11555">MNQCGGKQADAEAGPYASLLNVTPPALLRRSKSNGGVFPFASVYSVIEGRKEVKVQGSSEMLIRGNDYPLKSAERSFERQHNANSHVRGRLFALIDYLNRMQQK</sequence>
<comment type="caution">
    <text evidence="1">The sequence shown here is derived from an EMBL/GenBank/DDBJ whole genome shotgun (WGS) entry which is preliminary data.</text>
</comment>
<name>A0ABX1TY30_9PROT</name>
<protein>
    <submittedName>
        <fullName evidence="1">Uncharacterized protein</fullName>
    </submittedName>
</protein>
<dbReference type="Proteomes" id="UP000749010">
    <property type="component" value="Unassembled WGS sequence"/>
</dbReference>
<dbReference type="RefSeq" id="WP_169066029.1">
    <property type="nucleotide sequence ID" value="NZ_SPMY01000019.1"/>
</dbReference>
<keyword evidence="2" id="KW-1185">Reference proteome</keyword>
<reference evidence="1 2" key="1">
    <citation type="submission" date="2019-03" db="EMBL/GenBank/DDBJ databases">
        <title>Metabolic reconstructions from genomes of highly enriched 'Candidatus Accumulibacter' and 'Candidatus Competibacter' bioreactor populations.</title>
        <authorList>
            <person name="Annavajhala M.K."/>
            <person name="Welles L."/>
            <person name="Abbas B."/>
            <person name="Sorokin D."/>
            <person name="Park H."/>
            <person name="Van Loosdrecht M."/>
            <person name="Chandran K."/>
        </authorList>
    </citation>
    <scope>NUCLEOTIDE SEQUENCE [LARGE SCALE GENOMIC DNA]</scope>
    <source>
        <strain evidence="1 2">SBR_S</strain>
    </source>
</reference>
<organism evidence="1 2">
    <name type="scientific">Candidatus Accumulibacter phosphatis</name>
    <dbReference type="NCBI Taxonomy" id="327160"/>
    <lineage>
        <taxon>Bacteria</taxon>
        <taxon>Pseudomonadati</taxon>
        <taxon>Pseudomonadota</taxon>
        <taxon>Betaproteobacteria</taxon>
        <taxon>Candidatus Accumulibacter</taxon>
    </lineage>
</organism>
<gene>
    <name evidence="1" type="ORF">E4Q23_07275</name>
</gene>
<accession>A0ABX1TY30</accession>
<evidence type="ECO:0000313" key="1">
    <source>
        <dbReference type="EMBL" id="NMQ27573.1"/>
    </source>
</evidence>